<keyword evidence="4 7" id="KW-0493">Microtubule</keyword>
<evidence type="ECO:0000256" key="6">
    <source>
        <dbReference type="ARBA" id="ARBA00023212"/>
    </source>
</evidence>
<dbReference type="PRINTS" id="PR00320">
    <property type="entry name" value="GPROTEINBRPT"/>
</dbReference>
<dbReference type="SMART" id="SM00320">
    <property type="entry name" value="WD40"/>
    <property type="match status" value="6"/>
</dbReference>
<gene>
    <name evidence="11" type="ORF">A4U43_C03F22220</name>
</gene>
<proteinExistence type="inferred from homology"/>
<evidence type="ECO:0000256" key="4">
    <source>
        <dbReference type="ARBA" id="ARBA00022701"/>
    </source>
</evidence>
<reference evidence="12" key="1">
    <citation type="journal article" date="2017" name="Nat. Commun.">
        <title>The asparagus genome sheds light on the origin and evolution of a young Y chromosome.</title>
        <authorList>
            <person name="Harkess A."/>
            <person name="Zhou J."/>
            <person name="Xu C."/>
            <person name="Bowers J.E."/>
            <person name="Van der Hulst R."/>
            <person name="Ayyampalayam S."/>
            <person name="Mercati F."/>
            <person name="Riccardi P."/>
            <person name="McKain M.R."/>
            <person name="Kakrana A."/>
            <person name="Tang H."/>
            <person name="Ray J."/>
            <person name="Groenendijk J."/>
            <person name="Arikit S."/>
            <person name="Mathioni S.M."/>
            <person name="Nakano M."/>
            <person name="Shan H."/>
            <person name="Telgmann-Rauber A."/>
            <person name="Kanno A."/>
            <person name="Yue Z."/>
            <person name="Chen H."/>
            <person name="Li W."/>
            <person name="Chen Y."/>
            <person name="Xu X."/>
            <person name="Zhang Y."/>
            <person name="Luo S."/>
            <person name="Chen H."/>
            <person name="Gao J."/>
            <person name="Mao Z."/>
            <person name="Pires J.C."/>
            <person name="Luo M."/>
            <person name="Kudrna D."/>
            <person name="Wing R.A."/>
            <person name="Meyers B.C."/>
            <person name="Yi K."/>
            <person name="Kong H."/>
            <person name="Lavrijsen P."/>
            <person name="Sunseri F."/>
            <person name="Falavigna A."/>
            <person name="Ye Y."/>
            <person name="Leebens-Mack J.H."/>
            <person name="Chen G."/>
        </authorList>
    </citation>
    <scope>NUCLEOTIDE SEQUENCE [LARGE SCALE GENOMIC DNA]</scope>
    <source>
        <strain evidence="12">cv. DH0086</strain>
    </source>
</reference>
<feature type="region of interest" description="Disordered" evidence="9">
    <location>
        <begin position="481"/>
        <end position="513"/>
    </location>
</feature>
<comment type="function">
    <text evidence="7">May participate in a complex which severs microtubules in an ATP-dependent manner. Microtubule severing may promote rapid reorganization of cellular microtubule arrays.</text>
</comment>
<evidence type="ECO:0000259" key="10">
    <source>
        <dbReference type="Pfam" id="PF13925"/>
    </source>
</evidence>
<dbReference type="InterPro" id="IPR028021">
    <property type="entry name" value="Katanin_C-terminal"/>
</dbReference>
<keyword evidence="6 7" id="KW-0206">Cytoskeleton</keyword>
<dbReference type="Proteomes" id="UP000243459">
    <property type="component" value="Chromosome 3"/>
</dbReference>
<evidence type="ECO:0000313" key="11">
    <source>
        <dbReference type="EMBL" id="ONK75945.1"/>
    </source>
</evidence>
<evidence type="ECO:0000256" key="8">
    <source>
        <dbReference type="PROSITE-ProRule" id="PRU00221"/>
    </source>
</evidence>
<dbReference type="EMBL" id="CM007383">
    <property type="protein sequence ID" value="ONK75945.1"/>
    <property type="molecule type" value="Genomic_DNA"/>
</dbReference>
<keyword evidence="3 8" id="KW-0853">WD repeat</keyword>
<feature type="repeat" description="WD" evidence="8">
    <location>
        <begin position="180"/>
        <end position="221"/>
    </location>
</feature>
<comment type="similarity">
    <text evidence="7">Belongs to the WD repeat KATNB1 family.</text>
</comment>
<dbReference type="InterPro" id="IPR001680">
    <property type="entry name" value="WD40_rpt"/>
</dbReference>
<dbReference type="OrthoDB" id="538223at2759"/>
<evidence type="ECO:0000256" key="1">
    <source>
        <dbReference type="ARBA" id="ARBA00004245"/>
    </source>
</evidence>
<protein>
    <recommendedName>
        <fullName evidence="7">Katanin p80 WD40 repeat-containing subunit B1 homolog</fullName>
    </recommendedName>
</protein>
<dbReference type="InterPro" id="IPR020472">
    <property type="entry name" value="WD40_PAC1"/>
</dbReference>
<dbReference type="GO" id="GO:0007019">
    <property type="term" value="P:microtubule depolymerization"/>
    <property type="evidence" value="ECO:0007669"/>
    <property type="project" value="TreeGrafter"/>
</dbReference>
<dbReference type="PROSITE" id="PS00678">
    <property type="entry name" value="WD_REPEATS_1"/>
    <property type="match status" value="3"/>
</dbReference>
<feature type="compositionally biased region" description="Low complexity" evidence="9">
    <location>
        <begin position="595"/>
        <end position="611"/>
    </location>
</feature>
<keyword evidence="2 7" id="KW-0963">Cytoplasm</keyword>
<dbReference type="SUPFAM" id="SSF50978">
    <property type="entry name" value="WD40 repeat-like"/>
    <property type="match status" value="1"/>
</dbReference>
<keyword evidence="5" id="KW-0677">Repeat</keyword>
<dbReference type="AlphaFoldDB" id="A0A5P1FC44"/>
<dbReference type="PANTHER" id="PTHR19845:SF17">
    <property type="entry name" value="KATANIN P80 WD40 REPEAT-CONTAINING SUBUNIT B1 HOMOLOG"/>
    <property type="match status" value="1"/>
</dbReference>
<dbReference type="Gene3D" id="2.130.10.10">
    <property type="entry name" value="YVTN repeat-like/Quinoprotein amine dehydrogenase"/>
    <property type="match status" value="2"/>
</dbReference>
<evidence type="ECO:0000256" key="5">
    <source>
        <dbReference type="ARBA" id="ARBA00022737"/>
    </source>
</evidence>
<dbReference type="InterPro" id="IPR019775">
    <property type="entry name" value="WD40_repeat_CS"/>
</dbReference>
<evidence type="ECO:0000313" key="12">
    <source>
        <dbReference type="Proteomes" id="UP000243459"/>
    </source>
</evidence>
<feature type="repeat" description="WD" evidence="8">
    <location>
        <begin position="11"/>
        <end position="53"/>
    </location>
</feature>
<organism evidence="11 12">
    <name type="scientific">Asparagus officinalis</name>
    <name type="common">Garden asparagus</name>
    <dbReference type="NCBI Taxonomy" id="4686"/>
    <lineage>
        <taxon>Eukaryota</taxon>
        <taxon>Viridiplantae</taxon>
        <taxon>Streptophyta</taxon>
        <taxon>Embryophyta</taxon>
        <taxon>Tracheophyta</taxon>
        <taxon>Spermatophyta</taxon>
        <taxon>Magnoliopsida</taxon>
        <taxon>Liliopsida</taxon>
        <taxon>Asparagales</taxon>
        <taxon>Asparagaceae</taxon>
        <taxon>Asparagoideae</taxon>
        <taxon>Asparagus</taxon>
    </lineage>
</organism>
<evidence type="ECO:0000256" key="7">
    <source>
        <dbReference type="HAMAP-Rule" id="MF_03022"/>
    </source>
</evidence>
<dbReference type="OMA" id="VDSPYTN"/>
<feature type="repeat" description="WD" evidence="8">
    <location>
        <begin position="96"/>
        <end position="137"/>
    </location>
</feature>
<dbReference type="InterPro" id="IPR036322">
    <property type="entry name" value="WD40_repeat_dom_sf"/>
</dbReference>
<dbReference type="FunFam" id="2.130.10.10:FF:000462">
    <property type="entry name" value="Katanin p80 WD40 repeat-containing subunit B1"/>
    <property type="match status" value="1"/>
</dbReference>
<dbReference type="PROSITE" id="PS50082">
    <property type="entry name" value="WD_REPEATS_2"/>
    <property type="match status" value="5"/>
</dbReference>
<evidence type="ECO:0000256" key="2">
    <source>
        <dbReference type="ARBA" id="ARBA00022490"/>
    </source>
</evidence>
<dbReference type="CDD" id="cd00200">
    <property type="entry name" value="WD40"/>
    <property type="match status" value="1"/>
</dbReference>
<dbReference type="Gramene" id="ONK75945">
    <property type="protein sequence ID" value="ONK75945"/>
    <property type="gene ID" value="A4U43_C03F22220"/>
</dbReference>
<dbReference type="PANTHER" id="PTHR19845">
    <property type="entry name" value="KATANIN P80 SUBUNIT"/>
    <property type="match status" value="1"/>
</dbReference>
<evidence type="ECO:0000256" key="3">
    <source>
        <dbReference type="ARBA" id="ARBA00022574"/>
    </source>
</evidence>
<comment type="subcellular location">
    <subcellularLocation>
        <location evidence="1 7">Cytoplasm</location>
        <location evidence="1 7">Cytoskeleton</location>
    </subcellularLocation>
</comment>
<dbReference type="InterPro" id="IPR026962">
    <property type="entry name" value="KTNB1"/>
</dbReference>
<feature type="repeat" description="WD" evidence="8">
    <location>
        <begin position="138"/>
        <end position="179"/>
    </location>
</feature>
<dbReference type="GO" id="GO:0051013">
    <property type="term" value="P:microtubule severing"/>
    <property type="evidence" value="ECO:0007669"/>
    <property type="project" value="UniProtKB-UniRule"/>
</dbReference>
<dbReference type="GO" id="GO:0008352">
    <property type="term" value="C:katanin complex"/>
    <property type="evidence" value="ECO:0007669"/>
    <property type="project" value="InterPro"/>
</dbReference>
<dbReference type="GO" id="GO:0005737">
    <property type="term" value="C:cytoplasm"/>
    <property type="evidence" value="ECO:0007669"/>
    <property type="project" value="UniProtKB-UniRule"/>
</dbReference>
<dbReference type="HAMAP" id="MF_03022">
    <property type="entry name" value="Katanin_p80_B1"/>
    <property type="match status" value="1"/>
</dbReference>
<accession>A0A5P1FC44</accession>
<name>A0A5P1FC44_ASPOF</name>
<feature type="repeat" description="WD" evidence="8">
    <location>
        <begin position="54"/>
        <end position="95"/>
    </location>
</feature>
<feature type="region of interest" description="Disordered" evidence="9">
    <location>
        <begin position="578"/>
        <end position="611"/>
    </location>
</feature>
<feature type="domain" description="Katanin p80 subunit C-terminal" evidence="10">
    <location>
        <begin position="746"/>
        <end position="901"/>
    </location>
</feature>
<evidence type="ECO:0000256" key="9">
    <source>
        <dbReference type="SAM" id="MobiDB-lite"/>
    </source>
</evidence>
<dbReference type="Pfam" id="PF00400">
    <property type="entry name" value="WD40"/>
    <property type="match status" value="6"/>
</dbReference>
<dbReference type="Pfam" id="PF13925">
    <property type="entry name" value="Katanin_con80"/>
    <property type="match status" value="1"/>
</dbReference>
<keyword evidence="12" id="KW-1185">Reference proteome</keyword>
<dbReference type="FunFam" id="2.130.10.10:FF:000626">
    <property type="entry name" value="Katanin p80 WD40 repeat-containing subunit B1 homolog"/>
    <property type="match status" value="1"/>
</dbReference>
<sequence>MATRGYKLQEFVAHGSDVTCLSIGKKSCRVFITGGEDCKVNLWAVGNPMSILSLPGQTGSVRSLTFDSAEVLVLAASSNGTIKLWDLEEAKLIRSITGHKSNCSAVEFHPFGEFFASGSSDTDLKIWDIRKKGCIHTYKGHTRGIRTIRFTPDGRWVVTGGDDHVVKLWDLTAGKLLHDFKFHNGTIRCMDFHPQEFLLATGSADRTVNFWDLETFELIGSAGPEATGVRSMVFHPDGKTLFCGLDEALKVFSWEPIRSHDFVDMGWSTLGDLSIYEGKLLGCSYHQSRIGVWVADISLIGPYADGIIPKNNGLIDPVNIYEKDHPIKLESCTNSSMILVPGPPDHGGKTKETIKCSLNLSNVYSQGVLEKEPVKIYEKDHPIKLESCTNSSMIVVPGPPDCGGKTNDTMKGSLNLSNVCSQGVSEKEAICSTKATHLPSTGFGRNNVSMSCHNTPQKFNSKISSKVPTLNSTAFSISKTTEVPPVTPNKMESSLASREKRLVSSASRVNSRRSLKKGTVVELDVVSNTKATGTSVSLPVFVPRDHQDSESVDCSRKVTNATEVKVHSTTSGKVHLMRQPSFCGDRSDGQHFMTRSRPSSSSSTGSGSVDSSSVLRFVVNGGTLSPDNSNSTGIGNVAKKFERITSPEQPVQLHKKKDAEPPCSSCETSSVKYVRGVPVQLGRTRSLVETWEKGERRDSSHTAAVNSCSEQIKTLENAPPESTGETPMTTKEIKAYGDFSCEDVLQGHDVFINNVKSRLTKLQVVRHFWECNGIKSAIDAVVKLPDYSVQVDVISVLLEKVDLFTLDIFSCLLPLLLGLLNSKADRHVTVSLELLFELVKRFGQIIQSTISASSSVGVDLQAEQRLERCKQCYTYLLKIKQILSLLIRNGGLVAKPAQKLYVALSDL</sequence>
<dbReference type="InterPro" id="IPR015943">
    <property type="entry name" value="WD40/YVTN_repeat-like_dom_sf"/>
</dbReference>
<dbReference type="GO" id="GO:0008017">
    <property type="term" value="F:microtubule binding"/>
    <property type="evidence" value="ECO:0007669"/>
    <property type="project" value="UniProtKB-UniRule"/>
</dbReference>
<dbReference type="GO" id="GO:0005874">
    <property type="term" value="C:microtubule"/>
    <property type="evidence" value="ECO:0007669"/>
    <property type="project" value="UniProtKB-KW"/>
</dbReference>
<dbReference type="PROSITE" id="PS50294">
    <property type="entry name" value="WD_REPEATS_REGION"/>
    <property type="match status" value="4"/>
</dbReference>